<dbReference type="Proteomes" id="UP001174909">
    <property type="component" value="Unassembled WGS sequence"/>
</dbReference>
<proteinExistence type="predicted"/>
<evidence type="ECO:0000313" key="2">
    <source>
        <dbReference type="EMBL" id="CAI8035034.1"/>
    </source>
</evidence>
<dbReference type="EMBL" id="CASHTH010002766">
    <property type="protein sequence ID" value="CAI8035034.1"/>
    <property type="molecule type" value="Genomic_DNA"/>
</dbReference>
<dbReference type="AlphaFoldDB" id="A0AA35WW54"/>
<protein>
    <submittedName>
        <fullName evidence="2">Uncharacterized protein</fullName>
    </submittedName>
</protein>
<feature type="compositionally biased region" description="Basic residues" evidence="1">
    <location>
        <begin position="18"/>
        <end position="44"/>
    </location>
</feature>
<comment type="caution">
    <text evidence="2">The sequence shown here is derived from an EMBL/GenBank/DDBJ whole genome shotgun (WGS) entry which is preliminary data.</text>
</comment>
<accession>A0AA35WW54</accession>
<evidence type="ECO:0000256" key="1">
    <source>
        <dbReference type="SAM" id="MobiDB-lite"/>
    </source>
</evidence>
<name>A0AA35WW54_GEOBA</name>
<reference evidence="2" key="1">
    <citation type="submission" date="2023-03" db="EMBL/GenBank/DDBJ databases">
        <authorList>
            <person name="Steffen K."/>
            <person name="Cardenas P."/>
        </authorList>
    </citation>
    <scope>NUCLEOTIDE SEQUENCE</scope>
</reference>
<evidence type="ECO:0000313" key="3">
    <source>
        <dbReference type="Proteomes" id="UP001174909"/>
    </source>
</evidence>
<keyword evidence="3" id="KW-1185">Reference proteome</keyword>
<sequence length="196" mass="22736">MQIGTGHRRHYPSGDRCHRQRSQQSARRRWGCGRRHPPRRRSQHHGRDTATLSARLSNGRRGRHRIRQVAGTMRHSYRRTSLGRRAESGEILAGKRVPAQSRSRRRPAMRQHRLPFAFNRRLCLPIATSRPHRIAHRGHLSAAAWPAGYGPIRPFRRPNIRGVCGRARRYPERKSLPIAAWCAIFARHLYTPLSTL</sequence>
<feature type="region of interest" description="Disordered" evidence="1">
    <location>
        <begin position="1"/>
        <end position="61"/>
    </location>
</feature>
<feature type="compositionally biased region" description="Basic residues" evidence="1">
    <location>
        <begin position="1"/>
        <end position="11"/>
    </location>
</feature>
<organism evidence="2 3">
    <name type="scientific">Geodia barretti</name>
    <name type="common">Barrett's horny sponge</name>
    <dbReference type="NCBI Taxonomy" id="519541"/>
    <lineage>
        <taxon>Eukaryota</taxon>
        <taxon>Metazoa</taxon>
        <taxon>Porifera</taxon>
        <taxon>Demospongiae</taxon>
        <taxon>Heteroscleromorpha</taxon>
        <taxon>Tetractinellida</taxon>
        <taxon>Astrophorina</taxon>
        <taxon>Geodiidae</taxon>
        <taxon>Geodia</taxon>
    </lineage>
</organism>
<gene>
    <name evidence="2" type="ORF">GBAR_LOCUS19667</name>
</gene>